<keyword evidence="6" id="KW-1185">Reference proteome</keyword>
<dbReference type="PANTHER" id="PTHR34474:SF2">
    <property type="entry name" value="SIGNAL TRANSDUCTION PROTEIN TRAP"/>
    <property type="match status" value="1"/>
</dbReference>
<evidence type="ECO:0000256" key="1">
    <source>
        <dbReference type="ARBA" id="ARBA00009267"/>
    </source>
</evidence>
<evidence type="ECO:0000256" key="2">
    <source>
        <dbReference type="ARBA" id="ARBA00018486"/>
    </source>
</evidence>
<reference evidence="5 6" key="1">
    <citation type="journal article" date="2022" name="Pathogens">
        <title>Staphylococcus ratti sp. nov. Isolated from a Lab Rat.</title>
        <authorList>
            <person name="Kovarovic V."/>
            <person name="Sedlacek I."/>
            <person name="Petras P."/>
            <person name="Kralova S."/>
            <person name="Maslanova I."/>
            <person name="Svec P."/>
            <person name="Neumann-Schaal M."/>
            <person name="Botka T."/>
            <person name="Gelbicova T."/>
            <person name="Stankova E."/>
            <person name="Doskar J."/>
            <person name="Pantucek R."/>
        </authorList>
    </citation>
    <scope>NUCLEOTIDE SEQUENCE [LARGE SCALE GENOMIC DNA]</scope>
    <source>
        <strain evidence="5 6">CCM 9025</strain>
    </source>
</reference>
<dbReference type="Gene3D" id="3.30.70.100">
    <property type="match status" value="1"/>
</dbReference>
<keyword evidence="5" id="KW-0503">Monooxygenase</keyword>
<dbReference type="SUPFAM" id="SSF54909">
    <property type="entry name" value="Dimeric alpha+beta barrel"/>
    <property type="match status" value="1"/>
</dbReference>
<proteinExistence type="inferred from homology"/>
<name>A0ABY3PD88_9STAP</name>
<accession>A0ABY3PD88</accession>
<evidence type="ECO:0000313" key="6">
    <source>
        <dbReference type="Proteomes" id="UP001197626"/>
    </source>
</evidence>
<protein>
    <recommendedName>
        <fullName evidence="2">Signal transduction protein TRAP</fullName>
    </recommendedName>
    <alternativeName>
        <fullName evidence="3">Target of RNAIII-activating protein</fullName>
    </alternativeName>
</protein>
<sequence>MEILDVNKNYRIRFEDSIYIDKNNETKAYTIISSSGEAKENCLVVLNYIKVLEGHAEAFEQECIEKDSGMESLEGFQSFHFLRPINVQDHYVVITLWKDAHYFNAWIKSERYQKAVQEVIHSNVVNRYLTYRIKFYDQAFKRH</sequence>
<dbReference type="Proteomes" id="UP001197626">
    <property type="component" value="Chromosome"/>
</dbReference>
<dbReference type="InterPro" id="IPR011008">
    <property type="entry name" value="Dimeric_a/b-barrel"/>
</dbReference>
<dbReference type="PROSITE" id="PS51725">
    <property type="entry name" value="ABM"/>
    <property type="match status" value="1"/>
</dbReference>
<feature type="domain" description="ABM" evidence="4">
    <location>
        <begin position="43"/>
        <end position="133"/>
    </location>
</feature>
<evidence type="ECO:0000313" key="5">
    <source>
        <dbReference type="EMBL" id="UEX90301.1"/>
    </source>
</evidence>
<dbReference type="GO" id="GO:0004497">
    <property type="term" value="F:monooxygenase activity"/>
    <property type="evidence" value="ECO:0007669"/>
    <property type="project" value="UniProtKB-KW"/>
</dbReference>
<evidence type="ECO:0000259" key="4">
    <source>
        <dbReference type="PROSITE" id="PS51725"/>
    </source>
</evidence>
<dbReference type="Pfam" id="PF03992">
    <property type="entry name" value="ABM"/>
    <property type="match status" value="1"/>
</dbReference>
<comment type="similarity">
    <text evidence="1">Belongs to the TRAP family.</text>
</comment>
<dbReference type="RefSeq" id="WP_229292797.1">
    <property type="nucleotide sequence ID" value="NZ_CP086654.1"/>
</dbReference>
<dbReference type="PANTHER" id="PTHR34474">
    <property type="entry name" value="SIGNAL TRANSDUCTION PROTEIN TRAP"/>
    <property type="match status" value="1"/>
</dbReference>
<keyword evidence="5" id="KW-0560">Oxidoreductase</keyword>
<evidence type="ECO:0000256" key="3">
    <source>
        <dbReference type="ARBA" id="ARBA00032861"/>
    </source>
</evidence>
<gene>
    <name evidence="5" type="ORF">LN051_01100</name>
</gene>
<dbReference type="InterPro" id="IPR007138">
    <property type="entry name" value="ABM_dom"/>
</dbReference>
<organism evidence="5 6">
    <name type="scientific">Staphylococcus ratti</name>
    <dbReference type="NCBI Taxonomy" id="2892440"/>
    <lineage>
        <taxon>Bacteria</taxon>
        <taxon>Bacillati</taxon>
        <taxon>Bacillota</taxon>
        <taxon>Bacilli</taxon>
        <taxon>Bacillales</taxon>
        <taxon>Staphylococcaceae</taxon>
        <taxon>Staphylococcus</taxon>
    </lineage>
</organism>
<dbReference type="InterPro" id="IPR050404">
    <property type="entry name" value="Heme-degrading_MO"/>
</dbReference>
<dbReference type="EMBL" id="CP086654">
    <property type="protein sequence ID" value="UEX90301.1"/>
    <property type="molecule type" value="Genomic_DNA"/>
</dbReference>